<keyword evidence="2" id="KW-1185">Reference proteome</keyword>
<name>A0ACC0KHW4_CHOFU</name>
<gene>
    <name evidence="1" type="ORF">MSG28_004042</name>
</gene>
<dbReference type="EMBL" id="CM046106">
    <property type="protein sequence ID" value="KAI8435825.1"/>
    <property type="molecule type" value="Genomic_DNA"/>
</dbReference>
<evidence type="ECO:0000313" key="1">
    <source>
        <dbReference type="EMBL" id="KAI8435825.1"/>
    </source>
</evidence>
<reference evidence="1 2" key="1">
    <citation type="journal article" date="2022" name="Genome Biol. Evol.">
        <title>The Spruce Budworm Genome: Reconstructing the Evolutionary History of Antifreeze Proteins.</title>
        <authorList>
            <person name="Beliveau C."/>
            <person name="Gagne P."/>
            <person name="Picq S."/>
            <person name="Vernygora O."/>
            <person name="Keeling C.I."/>
            <person name="Pinkney K."/>
            <person name="Doucet D."/>
            <person name="Wen F."/>
            <person name="Johnston J.S."/>
            <person name="Maaroufi H."/>
            <person name="Boyle B."/>
            <person name="Laroche J."/>
            <person name="Dewar K."/>
            <person name="Juretic N."/>
            <person name="Blackburn G."/>
            <person name="Nisole A."/>
            <person name="Brunet B."/>
            <person name="Brandao M."/>
            <person name="Lumley L."/>
            <person name="Duan J."/>
            <person name="Quan G."/>
            <person name="Lucarotti C.J."/>
            <person name="Roe A.D."/>
            <person name="Sperling F.A.H."/>
            <person name="Levesque R.C."/>
            <person name="Cusson M."/>
        </authorList>
    </citation>
    <scope>NUCLEOTIDE SEQUENCE [LARGE SCALE GENOMIC DNA]</scope>
    <source>
        <strain evidence="1">Glfc:IPQL:Cfum</strain>
    </source>
</reference>
<comment type="caution">
    <text evidence="1">The sequence shown here is derived from an EMBL/GenBank/DDBJ whole genome shotgun (WGS) entry which is preliminary data.</text>
</comment>
<organism evidence="1 2">
    <name type="scientific">Choristoneura fumiferana</name>
    <name type="common">Spruce budworm moth</name>
    <name type="synonym">Archips fumiferana</name>
    <dbReference type="NCBI Taxonomy" id="7141"/>
    <lineage>
        <taxon>Eukaryota</taxon>
        <taxon>Metazoa</taxon>
        <taxon>Ecdysozoa</taxon>
        <taxon>Arthropoda</taxon>
        <taxon>Hexapoda</taxon>
        <taxon>Insecta</taxon>
        <taxon>Pterygota</taxon>
        <taxon>Neoptera</taxon>
        <taxon>Endopterygota</taxon>
        <taxon>Lepidoptera</taxon>
        <taxon>Glossata</taxon>
        <taxon>Ditrysia</taxon>
        <taxon>Tortricoidea</taxon>
        <taxon>Tortricidae</taxon>
        <taxon>Tortricinae</taxon>
        <taxon>Choristoneura</taxon>
    </lineage>
</organism>
<accession>A0ACC0KHW4</accession>
<sequence length="132" mass="15284">MWSFQQQFLTHPQDPAMYEYMGVFMSYCNGMSCNDELAVSLFFIIITKECVFKLISHVHALFFLRTDYNQGRSVNINVPCWEREYTLTPVKDVFVNDKLKGLAIQFGLSIGFICGCPLTLFFIICVNLLDIR</sequence>
<dbReference type="Proteomes" id="UP001064048">
    <property type="component" value="Chromosome 6"/>
</dbReference>
<evidence type="ECO:0000313" key="2">
    <source>
        <dbReference type="Proteomes" id="UP001064048"/>
    </source>
</evidence>
<proteinExistence type="predicted"/>
<protein>
    <submittedName>
        <fullName evidence="1">Uncharacterized protein</fullName>
    </submittedName>
</protein>